<feature type="region of interest" description="Disordered" evidence="2">
    <location>
        <begin position="1"/>
        <end position="61"/>
    </location>
</feature>
<dbReference type="PANTHER" id="PTHR15276:SF0">
    <property type="entry name" value="COILED-COIL DOMAIN-CONTAINING PROTEIN 6"/>
    <property type="match status" value="1"/>
</dbReference>
<sequence>MKQQKTMAIPTSPTTKKGGKSMYITPPPPPPPPPPHDYPPNSPTHHIVTRHPGGSYSSPRAHAHRGVLGVSLSPYGPYTVPLSHAAGRGMAPGLPFTDGPPEPSQQRKAMEAAVMVERTRSVMCEKEEANMTADELREVLKKERRRTAKIAADLASFKCSAVQQQLESEVFEEGRINGLMRTVDHLQHELEREDQMIINKQNKLEEVRREKAKLEQQIDQEKNANTKLLSQLSDLRNSQVTMATNLEAQDEMEEE</sequence>
<feature type="coiled-coil region" evidence="1">
    <location>
        <begin position="176"/>
        <end position="238"/>
    </location>
</feature>
<feature type="compositionally biased region" description="Pro residues" evidence="2">
    <location>
        <begin position="25"/>
        <end position="42"/>
    </location>
</feature>
<dbReference type="EMBL" id="HBIM01003789">
    <property type="protein sequence ID" value="CAE0405223.1"/>
    <property type="molecule type" value="Transcribed_RNA"/>
</dbReference>
<reference evidence="3" key="1">
    <citation type="submission" date="2021-01" db="EMBL/GenBank/DDBJ databases">
        <authorList>
            <person name="Corre E."/>
            <person name="Pelletier E."/>
            <person name="Niang G."/>
            <person name="Scheremetjew M."/>
            <person name="Finn R."/>
            <person name="Kale V."/>
            <person name="Holt S."/>
            <person name="Cochrane G."/>
            <person name="Meng A."/>
            <person name="Brown T."/>
            <person name="Cohen L."/>
        </authorList>
    </citation>
    <scope>NUCLEOTIDE SEQUENCE</scope>
    <source>
        <strain evidence="3">CCMP127</strain>
    </source>
</reference>
<dbReference type="PANTHER" id="PTHR15276">
    <property type="entry name" value="H4 D10S170 PROTEIN-RELATED"/>
    <property type="match status" value="1"/>
</dbReference>
<gene>
    <name evidence="3" type="ORF">ACOF00016_LOCUS3262</name>
</gene>
<keyword evidence="1" id="KW-0175">Coiled coil</keyword>
<name>A0A7S3KYJ8_9STRA</name>
<dbReference type="AlphaFoldDB" id="A0A7S3KYJ8"/>
<protein>
    <submittedName>
        <fullName evidence="3">Uncharacterized protein</fullName>
    </submittedName>
</protein>
<accession>A0A7S3KYJ8</accession>
<proteinExistence type="predicted"/>
<dbReference type="SUPFAM" id="SSF101447">
    <property type="entry name" value="Formin homology 2 domain (FH2 domain)"/>
    <property type="match status" value="1"/>
</dbReference>
<dbReference type="InterPro" id="IPR019152">
    <property type="entry name" value="DUF2046"/>
</dbReference>
<organism evidence="3">
    <name type="scientific">Amphora coffeiformis</name>
    <dbReference type="NCBI Taxonomy" id="265554"/>
    <lineage>
        <taxon>Eukaryota</taxon>
        <taxon>Sar</taxon>
        <taxon>Stramenopiles</taxon>
        <taxon>Ochrophyta</taxon>
        <taxon>Bacillariophyta</taxon>
        <taxon>Bacillariophyceae</taxon>
        <taxon>Bacillariophycidae</taxon>
        <taxon>Thalassiophysales</taxon>
        <taxon>Catenulaceae</taxon>
        <taxon>Amphora</taxon>
    </lineage>
</organism>
<evidence type="ECO:0000256" key="1">
    <source>
        <dbReference type="SAM" id="Coils"/>
    </source>
</evidence>
<evidence type="ECO:0000313" key="3">
    <source>
        <dbReference type="EMBL" id="CAE0405223.1"/>
    </source>
</evidence>
<evidence type="ECO:0000256" key="2">
    <source>
        <dbReference type="SAM" id="MobiDB-lite"/>
    </source>
</evidence>
<feature type="compositionally biased region" description="Polar residues" evidence="2">
    <location>
        <begin position="1"/>
        <end position="15"/>
    </location>
</feature>